<name>A0A841AHI6_9MICO</name>
<organism evidence="1 2">
    <name type="scientific">Brachybacterium aquaticum</name>
    <dbReference type="NCBI Taxonomy" id="1432564"/>
    <lineage>
        <taxon>Bacteria</taxon>
        <taxon>Bacillati</taxon>
        <taxon>Actinomycetota</taxon>
        <taxon>Actinomycetes</taxon>
        <taxon>Micrococcales</taxon>
        <taxon>Dermabacteraceae</taxon>
        <taxon>Brachybacterium</taxon>
    </lineage>
</organism>
<reference evidence="1 2" key="1">
    <citation type="submission" date="2020-08" db="EMBL/GenBank/DDBJ databases">
        <title>Sequencing the genomes of 1000 actinobacteria strains.</title>
        <authorList>
            <person name="Klenk H.-P."/>
        </authorList>
    </citation>
    <scope>NUCLEOTIDE SEQUENCE [LARGE SCALE GENOMIC DNA]</scope>
    <source>
        <strain evidence="1 2">DSM 28796</strain>
    </source>
</reference>
<gene>
    <name evidence="1" type="ORF">HNR70_002347</name>
</gene>
<keyword evidence="2" id="KW-1185">Reference proteome</keyword>
<accession>A0A841AHI6</accession>
<comment type="caution">
    <text evidence="1">The sequence shown here is derived from an EMBL/GenBank/DDBJ whole genome shotgun (WGS) entry which is preliminary data.</text>
</comment>
<dbReference type="EMBL" id="JACHLZ010000001">
    <property type="protein sequence ID" value="MBB5832534.1"/>
    <property type="molecule type" value="Genomic_DNA"/>
</dbReference>
<evidence type="ECO:0000313" key="1">
    <source>
        <dbReference type="EMBL" id="MBB5832534.1"/>
    </source>
</evidence>
<dbReference type="AlphaFoldDB" id="A0A841AHI6"/>
<proteinExistence type="predicted"/>
<dbReference type="RefSeq" id="WP_184325844.1">
    <property type="nucleotide sequence ID" value="NZ_JACHLZ010000001.1"/>
</dbReference>
<evidence type="ECO:0000313" key="2">
    <source>
        <dbReference type="Proteomes" id="UP000588158"/>
    </source>
</evidence>
<protein>
    <submittedName>
        <fullName evidence="1">Uncharacterized protein</fullName>
    </submittedName>
</protein>
<dbReference type="Proteomes" id="UP000588158">
    <property type="component" value="Unassembled WGS sequence"/>
</dbReference>
<sequence length="106" mass="11452">MEQITVAGHPEPVAVSEIAARQLRERLDAVREQRGADAADHLEQLVGQRIGILLAAGTPSIDVATMRSIVNYVELPAEEETPAGLGRTLENLREKLSQRGGLQNMG</sequence>